<reference evidence="1 2" key="2">
    <citation type="submission" date="2018-11" db="EMBL/GenBank/DDBJ databases">
        <authorList>
            <consortium name="Pathogen Informatics"/>
        </authorList>
    </citation>
    <scope>NUCLEOTIDE SEQUENCE [LARGE SCALE GENOMIC DNA]</scope>
    <source>
        <strain evidence="1 2">NST_G2</strain>
    </source>
</reference>
<sequence length="84" mass="9195">MSKLTSSEAVWLTARATGSQDFDILTVDRLAGNDHEVDAQLLDELKVFATRPNTFLVRDVNGPTIDWNSASANCSETAVDQQLL</sequence>
<dbReference type="Proteomes" id="UP000275846">
    <property type="component" value="Unassembled WGS sequence"/>
</dbReference>
<evidence type="ECO:0000313" key="1">
    <source>
        <dbReference type="EMBL" id="VDM00542.1"/>
    </source>
</evidence>
<protein>
    <submittedName>
        <fullName evidence="3">ATP-binding protein</fullName>
    </submittedName>
</protein>
<dbReference type="AlphaFoldDB" id="A0A183TCF8"/>
<gene>
    <name evidence="1" type="ORF">SSLN_LOCUS14156</name>
</gene>
<organism evidence="3">
    <name type="scientific">Schistocephalus solidus</name>
    <name type="common">Tapeworm</name>
    <dbReference type="NCBI Taxonomy" id="70667"/>
    <lineage>
        <taxon>Eukaryota</taxon>
        <taxon>Metazoa</taxon>
        <taxon>Spiralia</taxon>
        <taxon>Lophotrochozoa</taxon>
        <taxon>Platyhelminthes</taxon>
        <taxon>Cestoda</taxon>
        <taxon>Eucestoda</taxon>
        <taxon>Diphyllobothriidea</taxon>
        <taxon>Diphyllobothriidae</taxon>
        <taxon>Schistocephalus</taxon>
    </lineage>
</organism>
<reference evidence="3" key="1">
    <citation type="submission" date="2016-06" db="UniProtKB">
        <authorList>
            <consortium name="WormBaseParasite"/>
        </authorList>
    </citation>
    <scope>IDENTIFICATION</scope>
</reference>
<keyword evidence="2" id="KW-1185">Reference proteome</keyword>
<accession>A0A183TCF8</accession>
<evidence type="ECO:0000313" key="2">
    <source>
        <dbReference type="Proteomes" id="UP000275846"/>
    </source>
</evidence>
<name>A0A183TCF8_SCHSO</name>
<dbReference type="EMBL" id="UYSU01038699">
    <property type="protein sequence ID" value="VDM00542.1"/>
    <property type="molecule type" value="Genomic_DNA"/>
</dbReference>
<proteinExistence type="predicted"/>
<evidence type="ECO:0000313" key="3">
    <source>
        <dbReference type="WBParaSite" id="SSLN_0001469401-mRNA-1"/>
    </source>
</evidence>
<dbReference type="WBParaSite" id="SSLN_0001469401-mRNA-1">
    <property type="protein sequence ID" value="SSLN_0001469401-mRNA-1"/>
    <property type="gene ID" value="SSLN_0001469401"/>
</dbReference>